<protein>
    <submittedName>
        <fullName evidence="1">Uncharacterized protein</fullName>
    </submittedName>
</protein>
<reference evidence="1 2" key="1">
    <citation type="journal article" date="2013" name="Mar. Genomics">
        <title>Expression of sulfatases in Rhodopirellula baltica and the diversity of sulfatases in the genus Rhodopirellula.</title>
        <authorList>
            <person name="Wegner C.E."/>
            <person name="Richter-Heitmann T."/>
            <person name="Klindworth A."/>
            <person name="Klockow C."/>
            <person name="Richter M."/>
            <person name="Achstetter T."/>
            <person name="Glockner F.O."/>
            <person name="Harder J."/>
        </authorList>
    </citation>
    <scope>NUCLEOTIDE SEQUENCE [LARGE SCALE GENOMIC DNA]</scope>
    <source>
        <strain evidence="1 2">SM41</strain>
    </source>
</reference>
<evidence type="ECO:0000313" key="2">
    <source>
        <dbReference type="Proteomes" id="UP000011885"/>
    </source>
</evidence>
<evidence type="ECO:0000313" key="1">
    <source>
        <dbReference type="EMBL" id="EMI54000.1"/>
    </source>
</evidence>
<accession>M5TXT5</accession>
<gene>
    <name evidence="1" type="ORF">RSSM_04604</name>
</gene>
<organism evidence="1 2">
    <name type="scientific">Rhodopirellula sallentina SM41</name>
    <dbReference type="NCBI Taxonomy" id="1263870"/>
    <lineage>
        <taxon>Bacteria</taxon>
        <taxon>Pseudomonadati</taxon>
        <taxon>Planctomycetota</taxon>
        <taxon>Planctomycetia</taxon>
        <taxon>Pirellulales</taxon>
        <taxon>Pirellulaceae</taxon>
        <taxon>Rhodopirellula</taxon>
    </lineage>
</organism>
<name>M5TXT5_9BACT</name>
<proteinExistence type="predicted"/>
<sequence>MGESLVDVRLKSQHASPLASQKTACRWWTPASLRRDVASCGTGEST</sequence>
<dbReference type="Proteomes" id="UP000011885">
    <property type="component" value="Unassembled WGS sequence"/>
</dbReference>
<comment type="caution">
    <text evidence="1">The sequence shown here is derived from an EMBL/GenBank/DDBJ whole genome shotgun (WGS) entry which is preliminary data.</text>
</comment>
<dbReference type="EMBL" id="ANOH01000315">
    <property type="protein sequence ID" value="EMI54000.1"/>
    <property type="molecule type" value="Genomic_DNA"/>
</dbReference>
<dbReference type="AlphaFoldDB" id="M5TXT5"/>
<keyword evidence="2" id="KW-1185">Reference proteome</keyword>